<evidence type="ECO:0000313" key="2">
    <source>
        <dbReference type="Proteomes" id="UP000887159"/>
    </source>
</evidence>
<gene>
    <name evidence="1" type="ORF">TNCV_151821</name>
</gene>
<sequence length="74" mass="8053">MKRCNKRAHQAGLSRRSLAGVGLSESERCHGRGLALLTNRGVQEQQQQVTAKSAPTDEELSEAFKEIRCAGDVS</sequence>
<reference evidence="1" key="1">
    <citation type="submission" date="2020-08" db="EMBL/GenBank/DDBJ databases">
        <title>Multicomponent nature underlies the extraordinary mechanical properties of spider dragline silk.</title>
        <authorList>
            <person name="Kono N."/>
            <person name="Nakamura H."/>
            <person name="Mori M."/>
            <person name="Yoshida Y."/>
            <person name="Ohtoshi R."/>
            <person name="Malay A.D."/>
            <person name="Moran D.A.P."/>
            <person name="Tomita M."/>
            <person name="Numata K."/>
            <person name="Arakawa K."/>
        </authorList>
    </citation>
    <scope>NUCLEOTIDE SEQUENCE</scope>
</reference>
<dbReference type="EMBL" id="BMAU01021173">
    <property type="protein sequence ID" value="GFX93376.1"/>
    <property type="molecule type" value="Genomic_DNA"/>
</dbReference>
<name>A0A8X6UUQ1_TRICX</name>
<dbReference type="Proteomes" id="UP000887159">
    <property type="component" value="Unassembled WGS sequence"/>
</dbReference>
<proteinExistence type="predicted"/>
<organism evidence="1 2">
    <name type="scientific">Trichonephila clavipes</name>
    <name type="common">Golden silk orbweaver</name>
    <name type="synonym">Nephila clavipes</name>
    <dbReference type="NCBI Taxonomy" id="2585209"/>
    <lineage>
        <taxon>Eukaryota</taxon>
        <taxon>Metazoa</taxon>
        <taxon>Ecdysozoa</taxon>
        <taxon>Arthropoda</taxon>
        <taxon>Chelicerata</taxon>
        <taxon>Arachnida</taxon>
        <taxon>Araneae</taxon>
        <taxon>Araneomorphae</taxon>
        <taxon>Entelegynae</taxon>
        <taxon>Araneoidea</taxon>
        <taxon>Nephilidae</taxon>
        <taxon>Trichonephila</taxon>
    </lineage>
</organism>
<keyword evidence="2" id="KW-1185">Reference proteome</keyword>
<protein>
    <submittedName>
        <fullName evidence="1">Uncharacterized protein</fullName>
    </submittedName>
</protein>
<accession>A0A8X6UUQ1</accession>
<evidence type="ECO:0000313" key="1">
    <source>
        <dbReference type="EMBL" id="GFX93376.1"/>
    </source>
</evidence>
<comment type="caution">
    <text evidence="1">The sequence shown here is derived from an EMBL/GenBank/DDBJ whole genome shotgun (WGS) entry which is preliminary data.</text>
</comment>
<dbReference type="AlphaFoldDB" id="A0A8X6UUQ1"/>